<evidence type="ECO:0000259" key="2">
    <source>
        <dbReference type="PROSITE" id="PS50263"/>
    </source>
</evidence>
<dbReference type="CDD" id="cd07197">
    <property type="entry name" value="nitrilase"/>
    <property type="match status" value="1"/>
</dbReference>
<dbReference type="InterPro" id="IPR050345">
    <property type="entry name" value="Aliph_Amidase/BUP"/>
</dbReference>
<accession>R7ZUA1</accession>
<evidence type="ECO:0000313" key="4">
    <source>
        <dbReference type="Proteomes" id="UP000013909"/>
    </source>
</evidence>
<protein>
    <submittedName>
        <fullName evidence="3">Aliphatic amidase amiE</fullName>
        <ecNumber evidence="3">3.5.1.4</ecNumber>
    </submittedName>
</protein>
<dbReference type="Gene3D" id="3.60.110.10">
    <property type="entry name" value="Carbon-nitrogen hydrolase"/>
    <property type="match status" value="1"/>
</dbReference>
<organism evidence="3 4">
    <name type="scientific">Lunatimonas lonarensis</name>
    <dbReference type="NCBI Taxonomy" id="1232681"/>
    <lineage>
        <taxon>Bacteria</taxon>
        <taxon>Pseudomonadati</taxon>
        <taxon>Bacteroidota</taxon>
        <taxon>Cytophagia</taxon>
        <taxon>Cytophagales</taxon>
        <taxon>Cyclobacteriaceae</taxon>
    </lineage>
</organism>
<dbReference type="EC" id="3.5.1.4" evidence="3"/>
<dbReference type="SUPFAM" id="SSF56317">
    <property type="entry name" value="Carbon-nitrogen hydrolase"/>
    <property type="match status" value="1"/>
</dbReference>
<keyword evidence="4" id="KW-1185">Reference proteome</keyword>
<keyword evidence="1 3" id="KW-0378">Hydrolase</keyword>
<sequence>MDRKITVSAFQFPVAQNDPATNLTRIQNGLKEANADIVVLPELCTTGYFLAKEEWIQYAAKKNVDDILDAMIEMADQFDTHLVFTIPVANDHKILNAGYLVNGTGIVGMQPKIHVTDFERSFFSPPKSKRLRAIHSDMGIIAIISCFDLWDADLFRQAKTQQAGLICAPCAFGSERTPIIARARSMEFCTPLAMCNRTGTEIIGETLDSFIGQSAIWDEDGNILTIAQKETECIQTEVILNKPTSLPFCANLSEEMAWHKKTNPTG</sequence>
<dbReference type="PANTHER" id="PTHR43674">
    <property type="entry name" value="NITRILASE C965.09-RELATED"/>
    <property type="match status" value="1"/>
</dbReference>
<evidence type="ECO:0000313" key="3">
    <source>
        <dbReference type="EMBL" id="EON77720.1"/>
    </source>
</evidence>
<dbReference type="PANTHER" id="PTHR43674:SF16">
    <property type="entry name" value="CARBON-NITROGEN FAMILY, PUTATIVE (AFU_ORTHOLOGUE AFUA_5G02350)-RELATED"/>
    <property type="match status" value="1"/>
</dbReference>
<dbReference type="PATRIC" id="fig|1288963.3.peg.1931"/>
<comment type="caution">
    <text evidence="3">The sequence shown here is derived from an EMBL/GenBank/DDBJ whole genome shotgun (WGS) entry which is preliminary data.</text>
</comment>
<dbReference type="InterPro" id="IPR003010">
    <property type="entry name" value="C-N_Hydrolase"/>
</dbReference>
<proteinExistence type="predicted"/>
<gene>
    <name evidence="3" type="ORF">ADIS_1939</name>
</gene>
<dbReference type="Pfam" id="PF00795">
    <property type="entry name" value="CN_hydrolase"/>
    <property type="match status" value="1"/>
</dbReference>
<dbReference type="Proteomes" id="UP000013909">
    <property type="component" value="Unassembled WGS sequence"/>
</dbReference>
<dbReference type="AlphaFoldDB" id="R7ZUA1"/>
<dbReference type="InterPro" id="IPR036526">
    <property type="entry name" value="C-N_Hydrolase_sf"/>
</dbReference>
<dbReference type="PROSITE" id="PS50263">
    <property type="entry name" value="CN_HYDROLASE"/>
    <property type="match status" value="1"/>
</dbReference>
<name>R7ZUA1_9BACT</name>
<reference evidence="3 4" key="1">
    <citation type="submission" date="2013-02" db="EMBL/GenBank/DDBJ databases">
        <title>A novel strain isolated from Lonar lake, Maharashtra, India.</title>
        <authorList>
            <person name="Singh A."/>
        </authorList>
    </citation>
    <scope>NUCLEOTIDE SEQUENCE [LARGE SCALE GENOMIC DNA]</scope>
    <source>
        <strain evidence="3 4">AK24</strain>
    </source>
</reference>
<feature type="domain" description="CN hydrolase" evidence="2">
    <location>
        <begin position="5"/>
        <end position="248"/>
    </location>
</feature>
<evidence type="ECO:0000256" key="1">
    <source>
        <dbReference type="ARBA" id="ARBA00022801"/>
    </source>
</evidence>
<dbReference type="STRING" id="1232681.ADIS_1939"/>
<dbReference type="EMBL" id="AQHR01000050">
    <property type="protein sequence ID" value="EON77720.1"/>
    <property type="molecule type" value="Genomic_DNA"/>
</dbReference>
<dbReference type="GO" id="GO:0004040">
    <property type="term" value="F:amidase activity"/>
    <property type="evidence" value="ECO:0007669"/>
    <property type="project" value="UniProtKB-EC"/>
</dbReference>